<dbReference type="InterPro" id="IPR005133">
    <property type="entry name" value="PhaG_MnhG_YufB"/>
</dbReference>
<reference evidence="2 3" key="1">
    <citation type="journal article" date="1999" name="Nature">
        <title>Evidence for lateral gene transfer between Archaea and Bacteria from genome sequence of Thermotoga maritima.</title>
        <authorList>
            <person name="Nelson K.E."/>
            <person name="Clayton R.A."/>
            <person name="Gill S.R."/>
            <person name="Gwinn M.L."/>
            <person name="Dodson R.J."/>
            <person name="Haft D.H."/>
            <person name="Hickey E.K."/>
            <person name="Peterson J.D."/>
            <person name="Nelson W.C."/>
            <person name="Ketchum K.A."/>
            <person name="McDonald L."/>
            <person name="Utterback T.R."/>
            <person name="Malek J.A."/>
            <person name="Linher K.D."/>
            <person name="Garrett M.M."/>
            <person name="Stewart A.M."/>
            <person name="Cotton M.D."/>
            <person name="Pratt M.S."/>
            <person name="Phillips C.A."/>
            <person name="Richardson D."/>
            <person name="Heidelberg J."/>
            <person name="Sutton G.G."/>
            <person name="Fleischmann R.D."/>
            <person name="White O."/>
            <person name="Salzberg S.L."/>
            <person name="Smith H.O."/>
            <person name="Venter J.C."/>
            <person name="Fraser C.M."/>
        </authorList>
    </citation>
    <scope>NUCLEOTIDE SEQUENCE [LARGE SCALE GENOMIC DNA]</scope>
    <source>
        <strain evidence="3">ATCC 43589 / DSM 3109 / JCM 10099 / NBRC 100826 / MSB8</strain>
    </source>
</reference>
<dbReference type="EnsemblBacteria" id="AAD36184">
    <property type="protein sequence ID" value="AAD36184"/>
    <property type="gene ID" value="TM_1108"/>
</dbReference>
<sequence length="78" mass="8771">MIYVGVVLMFLGTLLSLLKKDFLLKIHLIGISDTVGSLFIVLNFWEDVSRTILMVVLLLVWGPFVSHVIARMYTEGSS</sequence>
<gene>
    <name evidence="2" type="ordered locus">TM_1108</name>
</gene>
<feature type="transmembrane region" description="Helical" evidence="1">
    <location>
        <begin position="52"/>
        <end position="73"/>
    </location>
</feature>
<dbReference type="KEGG" id="tmi:THEMA_08805"/>
<evidence type="ECO:0000313" key="2">
    <source>
        <dbReference type="EMBL" id="AAD36184.1"/>
    </source>
</evidence>
<evidence type="ECO:0000256" key="1">
    <source>
        <dbReference type="SAM" id="Phobius"/>
    </source>
</evidence>
<proteinExistence type="predicted"/>
<evidence type="ECO:0000313" key="3">
    <source>
        <dbReference type="Proteomes" id="UP000008183"/>
    </source>
</evidence>
<keyword evidence="1" id="KW-1133">Transmembrane helix</keyword>
<accession>Q9X0J2</accession>
<dbReference type="PaxDb" id="243274-THEMA_08805"/>
<dbReference type="OrthoDB" id="37697at2"/>
<name>Q9X0J2_THEMA</name>
<dbReference type="EMBL" id="AE000512">
    <property type="protein sequence ID" value="AAD36184.1"/>
    <property type="molecule type" value="Genomic_DNA"/>
</dbReference>
<dbReference type="GO" id="GO:0015297">
    <property type="term" value="F:antiporter activity"/>
    <property type="evidence" value="ECO:0007669"/>
    <property type="project" value="InterPro"/>
</dbReference>
<dbReference type="AlphaFoldDB" id="Q9X0J2"/>
<keyword evidence="1" id="KW-0812">Transmembrane</keyword>
<protein>
    <submittedName>
        <fullName evidence="2">Uncharacterized protein</fullName>
    </submittedName>
</protein>
<feature type="transmembrane region" description="Helical" evidence="1">
    <location>
        <begin position="26"/>
        <end position="45"/>
    </location>
</feature>
<dbReference type="Pfam" id="PF03334">
    <property type="entry name" value="PhaG_MnhG_YufB"/>
    <property type="match status" value="1"/>
</dbReference>
<dbReference type="KEGG" id="tmm:Tmari_1114"/>
<dbReference type="RefSeq" id="WP_004080319.1">
    <property type="nucleotide sequence ID" value="NC_000853.1"/>
</dbReference>
<keyword evidence="1" id="KW-0472">Membrane</keyword>
<dbReference type="KEGG" id="tmw:THMA_1131"/>
<dbReference type="PATRIC" id="fig|243274.17.peg.1112"/>
<dbReference type="KEGG" id="tma:TM1108"/>
<dbReference type="PIR" id="F72295">
    <property type="entry name" value="F72295"/>
</dbReference>
<organism evidence="2 3">
    <name type="scientific">Thermotoga maritima (strain ATCC 43589 / DSM 3109 / JCM 10099 / NBRC 100826 / MSB8)</name>
    <dbReference type="NCBI Taxonomy" id="243274"/>
    <lineage>
        <taxon>Bacteria</taxon>
        <taxon>Thermotogati</taxon>
        <taxon>Thermotogota</taxon>
        <taxon>Thermotogae</taxon>
        <taxon>Thermotogales</taxon>
        <taxon>Thermotogaceae</taxon>
        <taxon>Thermotoga</taxon>
    </lineage>
</organism>
<dbReference type="InParanoid" id="Q9X0J2"/>
<accession>G4FEP0</accession>
<keyword evidence="3" id="KW-1185">Reference proteome</keyword>
<dbReference type="GO" id="GO:0098662">
    <property type="term" value="P:inorganic cation transmembrane transport"/>
    <property type="evidence" value="ECO:0007669"/>
    <property type="project" value="InterPro"/>
</dbReference>
<dbReference type="Proteomes" id="UP000008183">
    <property type="component" value="Chromosome"/>
</dbReference>